<name>A0AAW5BXP0_9FIRM</name>
<dbReference type="PANTHER" id="PTHR43401:SF2">
    <property type="entry name" value="L-THREONINE 3-DEHYDROGENASE"/>
    <property type="match status" value="1"/>
</dbReference>
<reference evidence="3" key="1">
    <citation type="submission" date="2022-01" db="EMBL/GenBank/DDBJ databases">
        <title>Collection of gut derived symbiotic bacterial strains cultured from healthy donors.</title>
        <authorList>
            <person name="Lin H."/>
            <person name="Kohout C."/>
            <person name="Waligurski E."/>
            <person name="Pamer E.G."/>
        </authorList>
    </citation>
    <scope>NUCLEOTIDE SEQUENCE</scope>
    <source>
        <strain evidence="3">DFI.6.55</strain>
    </source>
</reference>
<dbReference type="Proteomes" id="UP001299608">
    <property type="component" value="Unassembled WGS sequence"/>
</dbReference>
<proteinExistence type="predicted"/>
<dbReference type="EMBL" id="JAKNGE010000017">
    <property type="protein sequence ID" value="MCG4746642.1"/>
    <property type="molecule type" value="Genomic_DNA"/>
</dbReference>
<evidence type="ECO:0000259" key="2">
    <source>
        <dbReference type="Pfam" id="PF08240"/>
    </source>
</evidence>
<sequence>MYAIKYDGPRKVQCVEIDKPQAGENEALIKVRSAGICGSDIGAFRGTNGLVTYPRIIGHEVAGEILSIPEHNKKGLKAGDHVIVDPYLYCGSCYPCSIGRTNCCTDLKVLGVHAEGGMSEYFVHPADMLWKLPKDMPWELAPIAEPLTIALHGIHRGGLKAGEHVAIIGAGPIGILAAILS</sequence>
<evidence type="ECO:0000313" key="4">
    <source>
        <dbReference type="Proteomes" id="UP001299608"/>
    </source>
</evidence>
<dbReference type="PANTHER" id="PTHR43401">
    <property type="entry name" value="L-THREONINE 3-DEHYDROGENASE"/>
    <property type="match status" value="1"/>
</dbReference>
<gene>
    <name evidence="3" type="ORF">L0N08_14565</name>
</gene>
<dbReference type="Pfam" id="PF08240">
    <property type="entry name" value="ADH_N"/>
    <property type="match status" value="1"/>
</dbReference>
<organism evidence="3 4">
    <name type="scientific">Enterocloster aldenensis</name>
    <dbReference type="NCBI Taxonomy" id="358742"/>
    <lineage>
        <taxon>Bacteria</taxon>
        <taxon>Bacillati</taxon>
        <taxon>Bacillota</taxon>
        <taxon>Clostridia</taxon>
        <taxon>Lachnospirales</taxon>
        <taxon>Lachnospiraceae</taxon>
        <taxon>Enterocloster</taxon>
    </lineage>
</organism>
<dbReference type="AlphaFoldDB" id="A0AAW5BXP0"/>
<protein>
    <submittedName>
        <fullName evidence="3">Alcohol dehydrogenase catalytic domain-containing protein</fullName>
    </submittedName>
</protein>
<dbReference type="SUPFAM" id="SSF50129">
    <property type="entry name" value="GroES-like"/>
    <property type="match status" value="1"/>
</dbReference>
<evidence type="ECO:0000313" key="3">
    <source>
        <dbReference type="EMBL" id="MCG4746642.1"/>
    </source>
</evidence>
<dbReference type="GO" id="GO:0016491">
    <property type="term" value="F:oxidoreductase activity"/>
    <property type="evidence" value="ECO:0007669"/>
    <property type="project" value="UniProtKB-KW"/>
</dbReference>
<dbReference type="RefSeq" id="WP_238053622.1">
    <property type="nucleotide sequence ID" value="NZ_JAKNGE010000017.1"/>
</dbReference>
<feature type="domain" description="Alcohol dehydrogenase-like N-terminal" evidence="2">
    <location>
        <begin position="23"/>
        <end position="134"/>
    </location>
</feature>
<dbReference type="Gene3D" id="3.40.50.720">
    <property type="entry name" value="NAD(P)-binding Rossmann-like Domain"/>
    <property type="match status" value="1"/>
</dbReference>
<dbReference type="InterPro" id="IPR013154">
    <property type="entry name" value="ADH-like_N"/>
</dbReference>
<dbReference type="InterPro" id="IPR050129">
    <property type="entry name" value="Zn_alcohol_dh"/>
</dbReference>
<dbReference type="InterPro" id="IPR011032">
    <property type="entry name" value="GroES-like_sf"/>
</dbReference>
<accession>A0AAW5BXP0</accession>
<dbReference type="Gene3D" id="3.90.180.10">
    <property type="entry name" value="Medium-chain alcohol dehydrogenases, catalytic domain"/>
    <property type="match status" value="1"/>
</dbReference>
<keyword evidence="1" id="KW-0560">Oxidoreductase</keyword>
<comment type="caution">
    <text evidence="3">The sequence shown here is derived from an EMBL/GenBank/DDBJ whole genome shotgun (WGS) entry which is preliminary data.</text>
</comment>
<evidence type="ECO:0000256" key="1">
    <source>
        <dbReference type="ARBA" id="ARBA00023002"/>
    </source>
</evidence>